<dbReference type="Proteomes" id="UP001580407">
    <property type="component" value="Unassembled WGS sequence"/>
</dbReference>
<feature type="domain" description="Major facilitator superfamily (MFS) profile" evidence="7">
    <location>
        <begin position="20"/>
        <end position="402"/>
    </location>
</feature>
<dbReference type="Gene3D" id="1.20.1250.20">
    <property type="entry name" value="MFS general substrate transporter like domains"/>
    <property type="match status" value="1"/>
</dbReference>
<evidence type="ECO:0000256" key="3">
    <source>
        <dbReference type="ARBA" id="ARBA00022692"/>
    </source>
</evidence>
<feature type="transmembrane region" description="Helical" evidence="6">
    <location>
        <begin position="287"/>
        <end position="306"/>
    </location>
</feature>
<evidence type="ECO:0000256" key="6">
    <source>
        <dbReference type="SAM" id="Phobius"/>
    </source>
</evidence>
<dbReference type="InterPro" id="IPR020846">
    <property type="entry name" value="MFS_dom"/>
</dbReference>
<evidence type="ECO:0000313" key="8">
    <source>
        <dbReference type="EMBL" id="MFB5680377.1"/>
    </source>
</evidence>
<evidence type="ECO:0000256" key="2">
    <source>
        <dbReference type="ARBA" id="ARBA00022448"/>
    </source>
</evidence>
<evidence type="ECO:0000259" key="7">
    <source>
        <dbReference type="PROSITE" id="PS50850"/>
    </source>
</evidence>
<feature type="transmembrane region" description="Helical" evidence="6">
    <location>
        <begin position="112"/>
        <end position="135"/>
    </location>
</feature>
<dbReference type="RefSeq" id="WP_375524175.1">
    <property type="nucleotide sequence ID" value="NZ_JBHILM010000004.1"/>
</dbReference>
<feature type="transmembrane region" description="Helical" evidence="6">
    <location>
        <begin position="147"/>
        <end position="165"/>
    </location>
</feature>
<reference evidence="8 9" key="1">
    <citation type="submission" date="2024-09" db="EMBL/GenBank/DDBJ databases">
        <authorList>
            <person name="Ruan L."/>
        </authorList>
    </citation>
    <scope>NUCLEOTIDE SEQUENCE [LARGE SCALE GENOMIC DNA]</scope>
    <source>
        <strain evidence="8 9">D33</strain>
    </source>
</reference>
<evidence type="ECO:0000313" key="9">
    <source>
        <dbReference type="Proteomes" id="UP001580407"/>
    </source>
</evidence>
<keyword evidence="4 6" id="KW-1133">Transmembrane helix</keyword>
<dbReference type="InterPro" id="IPR036259">
    <property type="entry name" value="MFS_trans_sf"/>
</dbReference>
<feature type="transmembrane region" description="Helical" evidence="6">
    <location>
        <begin position="53"/>
        <end position="77"/>
    </location>
</feature>
<evidence type="ECO:0000256" key="5">
    <source>
        <dbReference type="ARBA" id="ARBA00023136"/>
    </source>
</evidence>
<dbReference type="PANTHER" id="PTHR42910:SF1">
    <property type="entry name" value="MAJOR FACILITATOR SUPERFAMILY (MFS) PROFILE DOMAIN-CONTAINING PROTEIN"/>
    <property type="match status" value="1"/>
</dbReference>
<feature type="transmembrane region" description="Helical" evidence="6">
    <location>
        <begin position="351"/>
        <end position="371"/>
    </location>
</feature>
<feature type="transmembrane region" description="Helical" evidence="6">
    <location>
        <begin position="89"/>
        <end position="106"/>
    </location>
</feature>
<keyword evidence="9" id="KW-1185">Reference proteome</keyword>
<dbReference type="SUPFAM" id="SSF103473">
    <property type="entry name" value="MFS general substrate transporter"/>
    <property type="match status" value="1"/>
</dbReference>
<evidence type="ECO:0000256" key="4">
    <source>
        <dbReference type="ARBA" id="ARBA00022989"/>
    </source>
</evidence>
<dbReference type="EMBL" id="JBHILM010000004">
    <property type="protein sequence ID" value="MFB5680377.1"/>
    <property type="molecule type" value="Genomic_DNA"/>
</dbReference>
<feature type="transmembrane region" description="Helical" evidence="6">
    <location>
        <begin position="21"/>
        <end position="41"/>
    </location>
</feature>
<keyword evidence="2" id="KW-0813">Transport</keyword>
<gene>
    <name evidence="8" type="ORF">ACE3NQ_05515</name>
</gene>
<sequence>MSSFPSLPKPHNAELPTELPRFAAVLYAIVCGSAVATVYFAQPLLEAIAEEFGISPAVIGIVVTVTQLCYALGLFFVVPLGDLLDPRRLVTGMMVGSAAALSIVAFSSNAVLLFLGIGLTGFLAVVAQVLVALAAHRSSASRRGQNIGLVTSGIVIGILLARTFAGALADLAGWRSVYLVSALIMLVMACVFLRVTPAAPSPPRRISYTELLRSVKGLFVQIPLLRVRALLAFLIFTDFSILWSSMVLPLSAPPLSLSHTAVGLFGLAGAAGAVAAGRAGRLADRGLGQRTTGIALLLLLISWLPIGLLGTSLWLFAAGVVMLDFAVQAVHVTNQSMILSVRPEARSRLTAGYMIFYSCGSAAGAVASTLIYSWAAWTGVCLLGAVVSVGTLLFWVLTYRTTGFYSPQKDSQSIG</sequence>
<comment type="caution">
    <text evidence="8">The sequence shown here is derived from an EMBL/GenBank/DDBJ whole genome shotgun (WGS) entry which is preliminary data.</text>
</comment>
<dbReference type="CDD" id="cd17324">
    <property type="entry name" value="MFS_NepI_like"/>
    <property type="match status" value="1"/>
</dbReference>
<organism evidence="8 9">
    <name type="scientific">Paenibacillus terreus</name>
    <dbReference type="NCBI Taxonomy" id="1387834"/>
    <lineage>
        <taxon>Bacteria</taxon>
        <taxon>Bacillati</taxon>
        <taxon>Bacillota</taxon>
        <taxon>Bacilli</taxon>
        <taxon>Bacillales</taxon>
        <taxon>Paenibacillaceae</taxon>
        <taxon>Paenibacillus</taxon>
    </lineage>
</organism>
<comment type="subcellular location">
    <subcellularLocation>
        <location evidence="1">Cell membrane</location>
        <topology evidence="1">Multi-pass membrane protein</topology>
    </subcellularLocation>
</comment>
<keyword evidence="5 6" id="KW-0472">Membrane</keyword>
<feature type="transmembrane region" description="Helical" evidence="6">
    <location>
        <begin position="377"/>
        <end position="399"/>
    </location>
</feature>
<keyword evidence="3 6" id="KW-0812">Transmembrane</keyword>
<feature type="transmembrane region" description="Helical" evidence="6">
    <location>
        <begin position="256"/>
        <end position="275"/>
    </location>
</feature>
<accession>A0ABV5B3V6</accession>
<proteinExistence type="predicted"/>
<name>A0ABV5B3V6_9BACL</name>
<dbReference type="InterPro" id="IPR011701">
    <property type="entry name" value="MFS"/>
</dbReference>
<feature type="transmembrane region" description="Helical" evidence="6">
    <location>
        <begin position="177"/>
        <end position="196"/>
    </location>
</feature>
<dbReference type="PANTHER" id="PTHR42910">
    <property type="entry name" value="TRANSPORTER SCO4007-RELATED"/>
    <property type="match status" value="1"/>
</dbReference>
<dbReference type="PROSITE" id="PS50850">
    <property type="entry name" value="MFS"/>
    <property type="match status" value="1"/>
</dbReference>
<dbReference type="Pfam" id="PF07690">
    <property type="entry name" value="MFS_1"/>
    <property type="match status" value="1"/>
</dbReference>
<protein>
    <submittedName>
        <fullName evidence="8">MFS transporter</fullName>
    </submittedName>
</protein>
<evidence type="ECO:0000256" key="1">
    <source>
        <dbReference type="ARBA" id="ARBA00004651"/>
    </source>
</evidence>